<name>A0AAD5SP78_9FUNG</name>
<sequence>RRATAPLALLGLHGLMPRGSVCLRRCKILLHVQRPVWKLVKVYGLIVMDVPKKWILGFCWI</sequence>
<gene>
    <name evidence="1" type="ORF">HK100_010050</name>
</gene>
<dbReference type="Proteomes" id="UP001211907">
    <property type="component" value="Unassembled WGS sequence"/>
</dbReference>
<accession>A0AAD5SP78</accession>
<proteinExistence type="predicted"/>
<comment type="caution">
    <text evidence="1">The sequence shown here is derived from an EMBL/GenBank/DDBJ whole genome shotgun (WGS) entry which is preliminary data.</text>
</comment>
<evidence type="ECO:0000313" key="1">
    <source>
        <dbReference type="EMBL" id="KAJ3080799.1"/>
    </source>
</evidence>
<dbReference type="AlphaFoldDB" id="A0AAD5SP78"/>
<protein>
    <submittedName>
        <fullName evidence="1">Uncharacterized protein</fullName>
    </submittedName>
</protein>
<reference evidence="1" key="1">
    <citation type="submission" date="2020-05" db="EMBL/GenBank/DDBJ databases">
        <title>Phylogenomic resolution of chytrid fungi.</title>
        <authorList>
            <person name="Stajich J.E."/>
            <person name="Amses K."/>
            <person name="Simmons R."/>
            <person name="Seto K."/>
            <person name="Myers J."/>
            <person name="Bonds A."/>
            <person name="Quandt C.A."/>
            <person name="Barry K."/>
            <person name="Liu P."/>
            <person name="Grigoriev I."/>
            <person name="Longcore J.E."/>
            <person name="James T.Y."/>
        </authorList>
    </citation>
    <scope>NUCLEOTIDE SEQUENCE</scope>
    <source>
        <strain evidence="1">JEL0513</strain>
    </source>
</reference>
<dbReference type="EMBL" id="JADGJH010005382">
    <property type="protein sequence ID" value="KAJ3080799.1"/>
    <property type="molecule type" value="Genomic_DNA"/>
</dbReference>
<evidence type="ECO:0000313" key="2">
    <source>
        <dbReference type="Proteomes" id="UP001211907"/>
    </source>
</evidence>
<feature type="non-terminal residue" evidence="1">
    <location>
        <position position="1"/>
    </location>
</feature>
<organism evidence="1 2">
    <name type="scientific">Physocladia obscura</name>
    <dbReference type="NCBI Taxonomy" id="109957"/>
    <lineage>
        <taxon>Eukaryota</taxon>
        <taxon>Fungi</taxon>
        <taxon>Fungi incertae sedis</taxon>
        <taxon>Chytridiomycota</taxon>
        <taxon>Chytridiomycota incertae sedis</taxon>
        <taxon>Chytridiomycetes</taxon>
        <taxon>Chytridiales</taxon>
        <taxon>Chytriomycetaceae</taxon>
        <taxon>Physocladia</taxon>
    </lineage>
</organism>
<keyword evidence="2" id="KW-1185">Reference proteome</keyword>